<keyword evidence="3 5" id="KW-1133">Transmembrane helix</keyword>
<feature type="transmembrane region" description="Helical" evidence="5">
    <location>
        <begin position="172"/>
        <end position="190"/>
    </location>
</feature>
<dbReference type="InterPro" id="IPR001694">
    <property type="entry name" value="NADH_UbQ_OxRdtase_su1/FPO"/>
</dbReference>
<evidence type="ECO:0000313" key="6">
    <source>
        <dbReference type="EMBL" id="TMQ63028.1"/>
    </source>
</evidence>
<sequence>MSPPLALALHAALLAGLPPLMLGVIARTKAWAAGRRGPPLLQPYHDLARLLRKGAVYSRTTTAIFAAGPIVSLAALLTAGLLTPLATNHAPLGFMGDIVAFGCLLALARFMTMAAALDTGSSFEGLGASREATFSALTEPTLFLILAVLCLPAGSPSFEGAWNAVSWTAPGLARAPLLAAAAALFLVLLAENSRIPVDDPTTHLELTMIHEVMVLDHSGPDFAFILHAAALKLFLFGGLLIHAVLPFPGDPWAGLAILLAGQLALAVLVGTVESVMARLRLVQVPQFLIGGFAVAVVGLVAHFYRIGR</sequence>
<accession>A0A538THD7</accession>
<dbReference type="EMBL" id="VBOY01000118">
    <property type="protein sequence ID" value="TMQ63028.1"/>
    <property type="molecule type" value="Genomic_DNA"/>
</dbReference>
<dbReference type="Pfam" id="PF00146">
    <property type="entry name" value="NADHdh"/>
    <property type="match status" value="1"/>
</dbReference>
<dbReference type="InterPro" id="IPR052561">
    <property type="entry name" value="ComplexI_Subunit1"/>
</dbReference>
<comment type="caution">
    <text evidence="6">The sequence shown here is derived from an EMBL/GenBank/DDBJ whole genome shotgun (WGS) entry which is preliminary data.</text>
</comment>
<evidence type="ECO:0000313" key="7">
    <source>
        <dbReference type="Proteomes" id="UP000316609"/>
    </source>
</evidence>
<proteinExistence type="predicted"/>
<reference evidence="6 7" key="1">
    <citation type="journal article" date="2019" name="Nat. Microbiol.">
        <title>Mediterranean grassland soil C-N compound turnover is dependent on rainfall and depth, and is mediated by genomically divergent microorganisms.</title>
        <authorList>
            <person name="Diamond S."/>
            <person name="Andeer P.F."/>
            <person name="Li Z."/>
            <person name="Crits-Christoph A."/>
            <person name="Burstein D."/>
            <person name="Anantharaman K."/>
            <person name="Lane K.R."/>
            <person name="Thomas B.C."/>
            <person name="Pan C."/>
            <person name="Northen T.R."/>
            <person name="Banfield J.F."/>
        </authorList>
    </citation>
    <scope>NUCLEOTIDE SEQUENCE [LARGE SCALE GENOMIC DNA]</scope>
    <source>
        <strain evidence="6">WS_8</strain>
    </source>
</reference>
<gene>
    <name evidence="6" type="ORF">E6K78_11005</name>
</gene>
<comment type="subcellular location">
    <subcellularLocation>
        <location evidence="1">Membrane</location>
        <topology evidence="1">Multi-pass membrane protein</topology>
    </subcellularLocation>
</comment>
<feature type="transmembrane region" description="Helical" evidence="5">
    <location>
        <begin position="284"/>
        <end position="304"/>
    </location>
</feature>
<feature type="transmembrane region" description="Helical" evidence="5">
    <location>
        <begin position="94"/>
        <end position="112"/>
    </location>
</feature>
<dbReference type="PANTHER" id="PTHR43359:SF1">
    <property type="entry name" value="FORMATE HYDROGENLYASE SUBUNIT 4-RELATED"/>
    <property type="match status" value="1"/>
</dbReference>
<dbReference type="Proteomes" id="UP000316609">
    <property type="component" value="Unassembled WGS sequence"/>
</dbReference>
<dbReference type="AlphaFoldDB" id="A0A538THD7"/>
<feature type="transmembrane region" description="Helical" evidence="5">
    <location>
        <begin position="252"/>
        <end position="272"/>
    </location>
</feature>
<evidence type="ECO:0000256" key="1">
    <source>
        <dbReference type="ARBA" id="ARBA00004141"/>
    </source>
</evidence>
<evidence type="ECO:0000256" key="3">
    <source>
        <dbReference type="ARBA" id="ARBA00022989"/>
    </source>
</evidence>
<organism evidence="6 7">
    <name type="scientific">Eiseniibacteriota bacterium</name>
    <dbReference type="NCBI Taxonomy" id="2212470"/>
    <lineage>
        <taxon>Bacteria</taxon>
        <taxon>Candidatus Eiseniibacteriota</taxon>
    </lineage>
</organism>
<evidence type="ECO:0000256" key="5">
    <source>
        <dbReference type="SAM" id="Phobius"/>
    </source>
</evidence>
<dbReference type="PANTHER" id="PTHR43359">
    <property type="entry name" value="FORMATE HYDROGENLYASE SUBUNIT 4"/>
    <property type="match status" value="1"/>
</dbReference>
<feature type="transmembrane region" description="Helical" evidence="5">
    <location>
        <begin position="56"/>
        <end position="82"/>
    </location>
</feature>
<keyword evidence="4 5" id="KW-0472">Membrane</keyword>
<dbReference type="GO" id="GO:0005886">
    <property type="term" value="C:plasma membrane"/>
    <property type="evidence" value="ECO:0007669"/>
    <property type="project" value="TreeGrafter"/>
</dbReference>
<feature type="transmembrane region" description="Helical" evidence="5">
    <location>
        <begin position="222"/>
        <end position="245"/>
    </location>
</feature>
<keyword evidence="2 5" id="KW-0812">Transmembrane</keyword>
<protein>
    <submittedName>
        <fullName evidence="6">Hydrogenase</fullName>
    </submittedName>
</protein>
<feature type="transmembrane region" description="Helical" evidence="5">
    <location>
        <begin position="132"/>
        <end position="151"/>
    </location>
</feature>
<name>A0A538THD7_UNCEI</name>
<evidence type="ECO:0000256" key="2">
    <source>
        <dbReference type="ARBA" id="ARBA00022692"/>
    </source>
</evidence>
<evidence type="ECO:0000256" key="4">
    <source>
        <dbReference type="ARBA" id="ARBA00023136"/>
    </source>
</evidence>